<dbReference type="GO" id="GO:0032259">
    <property type="term" value="P:methylation"/>
    <property type="evidence" value="ECO:0007669"/>
    <property type="project" value="UniProtKB-KW"/>
</dbReference>
<protein>
    <submittedName>
        <fullName evidence="4">Methyltransferase</fullName>
    </submittedName>
</protein>
<dbReference type="PANTHER" id="PTHR18895">
    <property type="entry name" value="HEMK METHYLTRANSFERASE"/>
    <property type="match status" value="1"/>
</dbReference>
<dbReference type="PANTHER" id="PTHR18895:SF74">
    <property type="entry name" value="MTRF1L RELEASE FACTOR GLUTAMINE METHYLTRANSFERASE"/>
    <property type="match status" value="1"/>
</dbReference>
<accession>A0ABS9SHR7</accession>
<dbReference type="EMBL" id="JAKWBL010000001">
    <property type="protein sequence ID" value="MCH5597916.1"/>
    <property type="molecule type" value="Genomic_DNA"/>
</dbReference>
<evidence type="ECO:0000256" key="2">
    <source>
        <dbReference type="ARBA" id="ARBA00022691"/>
    </source>
</evidence>
<keyword evidence="1 4" id="KW-0489">Methyltransferase</keyword>
<comment type="caution">
    <text evidence="4">The sequence shown here is derived from an EMBL/GenBank/DDBJ whole genome shotgun (WGS) entry which is preliminary data.</text>
</comment>
<dbReference type="InterPro" id="IPR007848">
    <property type="entry name" value="Small_mtfrase_dom"/>
</dbReference>
<dbReference type="SUPFAM" id="SSF53335">
    <property type="entry name" value="S-adenosyl-L-methionine-dependent methyltransferases"/>
    <property type="match status" value="1"/>
</dbReference>
<keyword evidence="2" id="KW-0949">S-adenosyl-L-methionine</keyword>
<dbReference type="Gene3D" id="3.40.50.150">
    <property type="entry name" value="Vaccinia Virus protein VP39"/>
    <property type="match status" value="1"/>
</dbReference>
<dbReference type="InterPro" id="IPR050320">
    <property type="entry name" value="N5-glutamine_MTase"/>
</dbReference>
<dbReference type="RefSeq" id="WP_240829433.1">
    <property type="nucleotide sequence ID" value="NZ_JAKWBL010000001.1"/>
</dbReference>
<evidence type="ECO:0000313" key="5">
    <source>
        <dbReference type="Proteomes" id="UP001202248"/>
    </source>
</evidence>
<proteinExistence type="predicted"/>
<evidence type="ECO:0000313" key="4">
    <source>
        <dbReference type="EMBL" id="MCH5597916.1"/>
    </source>
</evidence>
<dbReference type="GO" id="GO:0008168">
    <property type="term" value="F:methyltransferase activity"/>
    <property type="evidence" value="ECO:0007669"/>
    <property type="project" value="UniProtKB-KW"/>
</dbReference>
<reference evidence="4 5" key="1">
    <citation type="submission" date="2022-02" db="EMBL/GenBank/DDBJ databases">
        <authorList>
            <person name="Min J."/>
        </authorList>
    </citation>
    <scope>NUCLEOTIDE SEQUENCE [LARGE SCALE GENOMIC DNA]</scope>
    <source>
        <strain evidence="4 5">GR10-1</strain>
    </source>
</reference>
<evidence type="ECO:0000259" key="3">
    <source>
        <dbReference type="Pfam" id="PF05175"/>
    </source>
</evidence>
<dbReference type="InterPro" id="IPR029063">
    <property type="entry name" value="SAM-dependent_MTases_sf"/>
</dbReference>
<name>A0ABS9SHR7_9BACT</name>
<organism evidence="4 5">
    <name type="scientific">Niabella ginsengisoli</name>
    <dbReference type="NCBI Taxonomy" id="522298"/>
    <lineage>
        <taxon>Bacteria</taxon>
        <taxon>Pseudomonadati</taxon>
        <taxon>Bacteroidota</taxon>
        <taxon>Chitinophagia</taxon>
        <taxon>Chitinophagales</taxon>
        <taxon>Chitinophagaceae</taxon>
        <taxon>Niabella</taxon>
    </lineage>
</organism>
<gene>
    <name evidence="4" type="ORF">MKP09_08375</name>
</gene>
<evidence type="ECO:0000256" key="1">
    <source>
        <dbReference type="ARBA" id="ARBA00022603"/>
    </source>
</evidence>
<dbReference type="InterPro" id="IPR002052">
    <property type="entry name" value="DNA_methylase_N6_adenine_CS"/>
</dbReference>
<dbReference type="Proteomes" id="UP001202248">
    <property type="component" value="Unassembled WGS sequence"/>
</dbReference>
<feature type="domain" description="Methyltransferase small" evidence="3">
    <location>
        <begin position="10"/>
        <end position="82"/>
    </location>
</feature>
<dbReference type="PROSITE" id="PS00092">
    <property type="entry name" value="N6_MTASE"/>
    <property type="match status" value="1"/>
</dbReference>
<sequence>MRERLYTYYLKRKLPFADIISCDISKAALNIAQKNARKHKTEITFLNLDFLDKSTWSQIPEVDIIVSNPPYIPQQDKVSMHHNVLQYEPHEALFVADNEPLIFYSAIANCAKTILKPEGKLYVEVYEGLGNDTKQLFEDCGYTSILKMDMQGKNRMLKACPVEYISK</sequence>
<keyword evidence="5" id="KW-1185">Reference proteome</keyword>
<dbReference type="CDD" id="cd02440">
    <property type="entry name" value="AdoMet_MTases"/>
    <property type="match status" value="1"/>
</dbReference>
<dbReference type="Pfam" id="PF05175">
    <property type="entry name" value="MTS"/>
    <property type="match status" value="1"/>
</dbReference>
<keyword evidence="1 4" id="KW-0808">Transferase</keyword>